<evidence type="ECO:0000313" key="9">
    <source>
        <dbReference type="Proteomes" id="UP001632038"/>
    </source>
</evidence>
<evidence type="ECO:0000313" key="8">
    <source>
        <dbReference type="EMBL" id="KAL3617429.1"/>
    </source>
</evidence>
<dbReference type="PANTHER" id="PTHR31232:SF155">
    <property type="entry name" value="PLANT SELF-INCOMPATIBILITY PROTEIN S1 FAMILY"/>
    <property type="match status" value="1"/>
</dbReference>
<comment type="subcellular location">
    <subcellularLocation>
        <location evidence="1 6">Secreted</location>
    </subcellularLocation>
</comment>
<dbReference type="PANTHER" id="PTHR31232">
    <property type="match status" value="1"/>
</dbReference>
<gene>
    <name evidence="8" type="ORF">CASFOL_037750</name>
</gene>
<keyword evidence="4 6" id="KW-0964">Secreted</keyword>
<dbReference type="AlphaFoldDB" id="A0ABD3BJI8"/>
<keyword evidence="5" id="KW-0732">Signal</keyword>
<dbReference type="Pfam" id="PF05938">
    <property type="entry name" value="Self-incomp_S1"/>
    <property type="match status" value="1"/>
</dbReference>
<evidence type="ECO:0000256" key="5">
    <source>
        <dbReference type="ARBA" id="ARBA00022729"/>
    </source>
</evidence>
<dbReference type="Proteomes" id="UP001632038">
    <property type="component" value="Unassembled WGS sequence"/>
</dbReference>
<dbReference type="GO" id="GO:0060320">
    <property type="term" value="P:rejection of self pollen"/>
    <property type="evidence" value="ECO:0007669"/>
    <property type="project" value="UniProtKB-KW"/>
</dbReference>
<evidence type="ECO:0000256" key="4">
    <source>
        <dbReference type="ARBA" id="ARBA00022525"/>
    </source>
</evidence>
<evidence type="ECO:0000256" key="1">
    <source>
        <dbReference type="ARBA" id="ARBA00004613"/>
    </source>
</evidence>
<evidence type="ECO:0000256" key="7">
    <source>
        <dbReference type="SAM" id="Phobius"/>
    </source>
</evidence>
<keyword evidence="3 6" id="KW-0713">Self-incompatibility</keyword>
<evidence type="ECO:0000256" key="6">
    <source>
        <dbReference type="RuleBase" id="RU367044"/>
    </source>
</evidence>
<accession>A0ABD3BJI8</accession>
<organism evidence="8 9">
    <name type="scientific">Castilleja foliolosa</name>
    <dbReference type="NCBI Taxonomy" id="1961234"/>
    <lineage>
        <taxon>Eukaryota</taxon>
        <taxon>Viridiplantae</taxon>
        <taxon>Streptophyta</taxon>
        <taxon>Embryophyta</taxon>
        <taxon>Tracheophyta</taxon>
        <taxon>Spermatophyta</taxon>
        <taxon>Magnoliopsida</taxon>
        <taxon>eudicotyledons</taxon>
        <taxon>Gunneridae</taxon>
        <taxon>Pentapetalae</taxon>
        <taxon>asterids</taxon>
        <taxon>lamiids</taxon>
        <taxon>Lamiales</taxon>
        <taxon>Orobanchaceae</taxon>
        <taxon>Pedicularideae</taxon>
        <taxon>Castillejinae</taxon>
        <taxon>Castilleja</taxon>
    </lineage>
</organism>
<keyword evidence="9" id="KW-1185">Reference proteome</keyword>
<evidence type="ECO:0000256" key="2">
    <source>
        <dbReference type="ARBA" id="ARBA00005581"/>
    </source>
</evidence>
<feature type="transmembrane region" description="Helical" evidence="7">
    <location>
        <begin position="16"/>
        <end position="42"/>
    </location>
</feature>
<keyword evidence="7" id="KW-0472">Membrane</keyword>
<evidence type="ECO:0000256" key="3">
    <source>
        <dbReference type="ARBA" id="ARBA00022471"/>
    </source>
</evidence>
<reference evidence="9" key="1">
    <citation type="journal article" date="2024" name="IScience">
        <title>Strigolactones Initiate the Formation of Haustorium-like Structures in Castilleja.</title>
        <authorList>
            <person name="Buerger M."/>
            <person name="Peterson D."/>
            <person name="Chory J."/>
        </authorList>
    </citation>
    <scope>NUCLEOTIDE SEQUENCE [LARGE SCALE GENOMIC DNA]</scope>
</reference>
<keyword evidence="7" id="KW-1133">Transmembrane helix</keyword>
<keyword evidence="7" id="KW-0812">Transmembrane</keyword>
<dbReference type="EMBL" id="JAVIJP010000081">
    <property type="protein sequence ID" value="KAL3617429.1"/>
    <property type="molecule type" value="Genomic_DNA"/>
</dbReference>
<comment type="similarity">
    <text evidence="2 6">Belongs to the plant self-incompatibility (S1) protein family.</text>
</comment>
<dbReference type="GO" id="GO:0005576">
    <property type="term" value="C:extracellular region"/>
    <property type="evidence" value="ECO:0007669"/>
    <property type="project" value="UniProtKB-SubCell"/>
</dbReference>
<protein>
    <recommendedName>
        <fullName evidence="6">S-protein homolog</fullName>
    </recommendedName>
</protein>
<sequence length="162" mass="18303">MNSCFSTTKHKALNKLFFYIILLTLNGTAMSGPSCGLVSAIYKVQIINKLKNDPENNIRVQCASKDDDIGYGEIESDGGELPFKVCINIFWFTPVYKCHIQWGKKQLIAEVMNGEIKANDCRPDVRPEYDDDPRARGDICYSIVDESGLHIDDIERKPIPWG</sequence>
<comment type="caution">
    <text evidence="8">The sequence shown here is derived from an EMBL/GenBank/DDBJ whole genome shotgun (WGS) entry which is preliminary data.</text>
</comment>
<proteinExistence type="inferred from homology"/>
<dbReference type="InterPro" id="IPR010264">
    <property type="entry name" value="Self-incomp_S1"/>
</dbReference>
<name>A0ABD3BJI8_9LAMI</name>